<reference evidence="2" key="1">
    <citation type="submission" date="2023-06" db="EMBL/GenBank/DDBJ databases">
        <authorList>
            <consortium name="Lawrence Berkeley National Laboratory"/>
            <person name="Ahrendt S."/>
            <person name="Sahu N."/>
            <person name="Indic B."/>
            <person name="Wong-Bajracharya J."/>
            <person name="Merenyi Z."/>
            <person name="Ke H.-M."/>
            <person name="Monk M."/>
            <person name="Kocsube S."/>
            <person name="Drula E."/>
            <person name="Lipzen A."/>
            <person name="Balint B."/>
            <person name="Henrissat B."/>
            <person name="Andreopoulos B."/>
            <person name="Martin F.M."/>
            <person name="Harder C.B."/>
            <person name="Rigling D."/>
            <person name="Ford K.L."/>
            <person name="Foster G.D."/>
            <person name="Pangilinan J."/>
            <person name="Papanicolaou A."/>
            <person name="Barry K."/>
            <person name="LaButti K."/>
            <person name="Viragh M."/>
            <person name="Koriabine M."/>
            <person name="Yan M."/>
            <person name="Riley R."/>
            <person name="Champramary S."/>
            <person name="Plett K.L."/>
            <person name="Tsai I.J."/>
            <person name="Slot J."/>
            <person name="Sipos G."/>
            <person name="Plett J."/>
            <person name="Nagy L.G."/>
            <person name="Grigoriev I.V."/>
        </authorList>
    </citation>
    <scope>NUCLEOTIDE SEQUENCE</scope>
    <source>
        <strain evidence="2">HWK02</strain>
    </source>
</reference>
<dbReference type="PANTHER" id="PTHR30344:SF1">
    <property type="entry name" value="6-PHOSPHOGLUCONOLACTONASE"/>
    <property type="match status" value="1"/>
</dbReference>
<comment type="caution">
    <text evidence="2">The sequence shown here is derived from an EMBL/GenBank/DDBJ whole genome shotgun (WGS) entry which is preliminary data.</text>
</comment>
<dbReference type="AlphaFoldDB" id="A0AA39Q459"/>
<organism evidence="2 3">
    <name type="scientific">Armillaria luteobubalina</name>
    <dbReference type="NCBI Taxonomy" id="153913"/>
    <lineage>
        <taxon>Eukaryota</taxon>
        <taxon>Fungi</taxon>
        <taxon>Dikarya</taxon>
        <taxon>Basidiomycota</taxon>
        <taxon>Agaricomycotina</taxon>
        <taxon>Agaricomycetes</taxon>
        <taxon>Agaricomycetidae</taxon>
        <taxon>Agaricales</taxon>
        <taxon>Marasmiineae</taxon>
        <taxon>Physalacriaceae</taxon>
        <taxon>Armillaria</taxon>
    </lineage>
</organism>
<dbReference type="InterPro" id="IPR050282">
    <property type="entry name" value="Cycloisomerase_2"/>
</dbReference>
<keyword evidence="3" id="KW-1185">Reference proteome</keyword>
<evidence type="ECO:0000313" key="2">
    <source>
        <dbReference type="EMBL" id="KAK0495751.1"/>
    </source>
</evidence>
<dbReference type="PANTHER" id="PTHR30344">
    <property type="entry name" value="6-PHOSPHOGLUCONOLACTONASE-RELATED"/>
    <property type="match status" value="1"/>
</dbReference>
<accession>A0AA39Q459</accession>
<dbReference type="InterPro" id="IPR019405">
    <property type="entry name" value="Lactonase_7-beta_prop"/>
</dbReference>
<dbReference type="InterPro" id="IPR011048">
    <property type="entry name" value="Haem_d1_sf"/>
</dbReference>
<comment type="similarity">
    <text evidence="1">Belongs to the cycloisomerase 2 family.</text>
</comment>
<dbReference type="SUPFAM" id="SSF51004">
    <property type="entry name" value="C-terminal (heme d1) domain of cytochrome cd1-nitrite reductase"/>
    <property type="match status" value="1"/>
</dbReference>
<dbReference type="GO" id="GO:0017057">
    <property type="term" value="F:6-phosphogluconolactonase activity"/>
    <property type="evidence" value="ECO:0007669"/>
    <property type="project" value="TreeGrafter"/>
</dbReference>
<dbReference type="EMBL" id="JAUEPU010000017">
    <property type="protein sequence ID" value="KAK0495751.1"/>
    <property type="molecule type" value="Genomic_DNA"/>
</dbReference>
<evidence type="ECO:0000256" key="1">
    <source>
        <dbReference type="ARBA" id="ARBA00005564"/>
    </source>
</evidence>
<evidence type="ECO:0000313" key="3">
    <source>
        <dbReference type="Proteomes" id="UP001175228"/>
    </source>
</evidence>
<dbReference type="Proteomes" id="UP001175228">
    <property type="component" value="Unassembled WGS sequence"/>
</dbReference>
<protein>
    <submittedName>
        <fullName evidence="2">Lactonase, 7-bladed beta-propeller-domain-containing protein</fullName>
    </submittedName>
</protein>
<sequence length="355" mass="37746">MVNYTILAGGFSSVIATYFFDAGAKSLTLTQQNPSGENPSWIAQHPNNSLPVGNLQSFSVGDAGLLSLVDTVSTGGNGPTFTNPLSTGEVTGMNFGSPNSSFVATVPDDPLHFEKNSPIIDFPVGPNAPSNPHMSLEHNGEVFVPDLGADKIWRIVNDGAPGKFKVQGQIDIDAGAGPRHIAIHDGILFTVHEKTSTLTAQRIPEAPNGTSFAAAEILISTPTERFPSPLIYVSNRNIGTTIDPAGDTITIFQFNNETSSESSCTASTKPRMKRVNKIAKRATESLELLAQVPTGLQQIRSMSLGKVEDGGDEFIIAGANTVGGVVILQRVEEGRNLVEVARNEDIANRTSFLFL</sequence>
<proteinExistence type="inferred from homology"/>
<gene>
    <name evidence="2" type="ORF">EDD18DRAFT_1170580</name>
</gene>
<dbReference type="Gene3D" id="2.130.10.10">
    <property type="entry name" value="YVTN repeat-like/Quinoprotein amine dehydrogenase"/>
    <property type="match status" value="1"/>
</dbReference>
<dbReference type="InterPro" id="IPR015943">
    <property type="entry name" value="WD40/YVTN_repeat-like_dom_sf"/>
</dbReference>
<name>A0AA39Q459_9AGAR</name>
<dbReference type="Pfam" id="PF10282">
    <property type="entry name" value="Lactonase"/>
    <property type="match status" value="1"/>
</dbReference>